<evidence type="ECO:0000313" key="3">
    <source>
        <dbReference type="EMBL" id="KRQ95512.1"/>
    </source>
</evidence>
<keyword evidence="1" id="KW-0233">DNA recombination</keyword>
<protein>
    <recommendedName>
        <fullName evidence="2">Tyr recombinase domain-containing protein</fullName>
    </recommendedName>
</protein>
<proteinExistence type="predicted"/>
<comment type="caution">
    <text evidence="3">The sequence shown here is derived from an EMBL/GenBank/DDBJ whole genome shotgun (WGS) entry which is preliminary data.</text>
</comment>
<gene>
    <name evidence="3" type="ORF">CQ12_38675</name>
</gene>
<dbReference type="InterPro" id="IPR011010">
    <property type="entry name" value="DNA_brk_join_enz"/>
</dbReference>
<dbReference type="OrthoDB" id="7873969at2"/>
<organism evidence="3 4">
    <name type="scientific">Bradyrhizobium jicamae</name>
    <dbReference type="NCBI Taxonomy" id="280332"/>
    <lineage>
        <taxon>Bacteria</taxon>
        <taxon>Pseudomonadati</taxon>
        <taxon>Pseudomonadota</taxon>
        <taxon>Alphaproteobacteria</taxon>
        <taxon>Hyphomicrobiales</taxon>
        <taxon>Nitrobacteraceae</taxon>
        <taxon>Bradyrhizobium</taxon>
    </lineage>
</organism>
<feature type="domain" description="Tyr recombinase" evidence="2">
    <location>
        <begin position="6"/>
        <end position="80"/>
    </location>
</feature>
<evidence type="ECO:0000313" key="4">
    <source>
        <dbReference type="Proteomes" id="UP000050863"/>
    </source>
</evidence>
<dbReference type="STRING" id="280332.CQ12_38675"/>
<dbReference type="GO" id="GO:0015074">
    <property type="term" value="P:DNA integration"/>
    <property type="evidence" value="ECO:0007669"/>
    <property type="project" value="InterPro"/>
</dbReference>
<reference evidence="3 4" key="1">
    <citation type="submission" date="2014-03" db="EMBL/GenBank/DDBJ databases">
        <title>Bradyrhizobium valentinum sp. nov., isolated from effective nodules of Lupinus mariae-josephae, a lupine endemic of basic-lime soils in Eastern Spain.</title>
        <authorList>
            <person name="Duran D."/>
            <person name="Rey L."/>
            <person name="Navarro A."/>
            <person name="Busquets A."/>
            <person name="Imperial J."/>
            <person name="Ruiz-Argueso T."/>
        </authorList>
    </citation>
    <scope>NUCLEOTIDE SEQUENCE [LARGE SCALE GENOMIC DNA]</scope>
    <source>
        <strain evidence="3 4">PAC68</strain>
    </source>
</reference>
<dbReference type="GO" id="GO:0003677">
    <property type="term" value="F:DNA binding"/>
    <property type="evidence" value="ECO:0007669"/>
    <property type="project" value="InterPro"/>
</dbReference>
<evidence type="ECO:0000256" key="1">
    <source>
        <dbReference type="ARBA" id="ARBA00023172"/>
    </source>
</evidence>
<evidence type="ECO:0000259" key="2">
    <source>
        <dbReference type="Pfam" id="PF00589"/>
    </source>
</evidence>
<dbReference type="Gene3D" id="1.10.443.10">
    <property type="entry name" value="Intergrase catalytic core"/>
    <property type="match status" value="1"/>
</dbReference>
<dbReference type="GO" id="GO:0006310">
    <property type="term" value="P:DNA recombination"/>
    <property type="evidence" value="ECO:0007669"/>
    <property type="project" value="UniProtKB-KW"/>
</dbReference>
<name>A0A0R3KIE5_9BRAD</name>
<dbReference type="EMBL" id="LLXZ01000206">
    <property type="protein sequence ID" value="KRQ95512.1"/>
    <property type="molecule type" value="Genomic_DNA"/>
</dbReference>
<dbReference type="SUPFAM" id="SSF56349">
    <property type="entry name" value="DNA breaking-rejoining enzymes"/>
    <property type="match status" value="1"/>
</dbReference>
<dbReference type="InterPro" id="IPR002104">
    <property type="entry name" value="Integrase_catalytic"/>
</dbReference>
<sequence length="99" mass="10967">MHPKDQLTFLMTEYGKPFAANGFGNWFRDRCNEAGLPHCAAHSLRKAAAVRHALNGATAPELMAWFGWKTLAEAQRYCEMANRIKLAEAAAAKMNANSQ</sequence>
<dbReference type="Pfam" id="PF00589">
    <property type="entry name" value="Phage_integrase"/>
    <property type="match status" value="1"/>
</dbReference>
<dbReference type="AlphaFoldDB" id="A0A0R3KIE5"/>
<accession>A0A0R3KIE5</accession>
<keyword evidence="4" id="KW-1185">Reference proteome</keyword>
<dbReference type="InterPro" id="IPR013762">
    <property type="entry name" value="Integrase-like_cat_sf"/>
</dbReference>
<dbReference type="Proteomes" id="UP000050863">
    <property type="component" value="Unassembled WGS sequence"/>
</dbReference>